<reference evidence="9" key="1">
    <citation type="submission" date="2023-05" db="EMBL/GenBank/DDBJ databases">
        <title>Comparative genomics of Bacillaceae isolates and their secondary metabolite potential.</title>
        <authorList>
            <person name="Song L."/>
            <person name="Nielsen L.J."/>
            <person name="Mohite O."/>
            <person name="Xu X."/>
            <person name="Weber T."/>
            <person name="Kovacs A.T."/>
        </authorList>
    </citation>
    <scope>NUCLEOTIDE SEQUENCE</scope>
    <source>
        <strain evidence="9">B2_4</strain>
    </source>
</reference>
<organism evidence="9 10">
    <name type="scientific">Paenibacillus woosongensis</name>
    <dbReference type="NCBI Taxonomy" id="307580"/>
    <lineage>
        <taxon>Bacteria</taxon>
        <taxon>Bacillati</taxon>
        <taxon>Bacillota</taxon>
        <taxon>Bacilli</taxon>
        <taxon>Bacillales</taxon>
        <taxon>Paenibacillaceae</taxon>
        <taxon>Paenibacillus</taxon>
    </lineage>
</organism>
<gene>
    <name evidence="9" type="ORF">QNH46_12975</name>
</gene>
<dbReference type="RefSeq" id="WP_283924693.1">
    <property type="nucleotide sequence ID" value="NZ_CP126084.1"/>
</dbReference>
<feature type="transmembrane region" description="Helical" evidence="7">
    <location>
        <begin position="69"/>
        <end position="88"/>
    </location>
</feature>
<feature type="transmembrane region" description="Helical" evidence="7">
    <location>
        <begin position="334"/>
        <end position="352"/>
    </location>
</feature>
<evidence type="ECO:0000313" key="9">
    <source>
        <dbReference type="EMBL" id="WHX47090.1"/>
    </source>
</evidence>
<feature type="transmembrane region" description="Helical" evidence="7">
    <location>
        <begin position="94"/>
        <end position="119"/>
    </location>
</feature>
<comment type="subcellular location">
    <subcellularLocation>
        <location evidence="1">Cell membrane</location>
        <topology evidence="1">Multi-pass membrane protein</topology>
    </subcellularLocation>
</comment>
<dbReference type="EMBL" id="CP126084">
    <property type="protein sequence ID" value="WHX47090.1"/>
    <property type="molecule type" value="Genomic_DNA"/>
</dbReference>
<proteinExistence type="inferred from homology"/>
<accession>A0AA95I7E9</accession>
<name>A0AA95I7E9_9BACL</name>
<evidence type="ECO:0000256" key="5">
    <source>
        <dbReference type="ARBA" id="ARBA00022989"/>
    </source>
</evidence>
<keyword evidence="3" id="KW-0813">Transport</keyword>
<dbReference type="KEGG" id="pwn:QNH46_12975"/>
<keyword evidence="4 7" id="KW-0812">Transmembrane</keyword>
<feature type="transmembrane region" description="Helical" evidence="7">
    <location>
        <begin position="131"/>
        <end position="150"/>
    </location>
</feature>
<dbReference type="Gene3D" id="1.20.1250.20">
    <property type="entry name" value="MFS general substrate transporter like domains"/>
    <property type="match status" value="2"/>
</dbReference>
<evidence type="ECO:0000256" key="1">
    <source>
        <dbReference type="ARBA" id="ARBA00004651"/>
    </source>
</evidence>
<feature type="transmembrane region" description="Helical" evidence="7">
    <location>
        <begin position="300"/>
        <end position="322"/>
    </location>
</feature>
<dbReference type="InterPro" id="IPR020846">
    <property type="entry name" value="MFS_dom"/>
</dbReference>
<evidence type="ECO:0000256" key="4">
    <source>
        <dbReference type="ARBA" id="ARBA00022692"/>
    </source>
</evidence>
<evidence type="ECO:0000256" key="2">
    <source>
        <dbReference type="ARBA" id="ARBA00008335"/>
    </source>
</evidence>
<dbReference type="SUPFAM" id="SSF103473">
    <property type="entry name" value="MFS general substrate transporter"/>
    <property type="match status" value="1"/>
</dbReference>
<sequence>MKRLIWMGCWAYLLIGLAHVVVGSIMPNLLEHYGKEYTAGGSLIFAQFAGFLVGVLVSPLLISNFGKRTGLIIATGMLCIAEVCYTMLLPWEWMYVVGTVAGFGFGMIEAVIGTLIIVAVKEGTAVAMSKLEVFFGVGALVMPLIAGWLIRTEMWRFSFLFIALSALLMLLAWMKSNFGELNDLLNAKEVKREKKGALFSQYQGVRGLLLAVFTLFFFLYVGTEMSFVNFLPSLLIEKLGTDKSTAALSVTLFWMAMTLGRVFCGVIAERISYGRYVLWSCAASLVLISLFAIIGQLSVVFVLILLFGLFMSGLFSIALVFASKLLPGAEESTPSILIAAGGTGGAALPLAMGKSMDVVGADTSAWLLSAFVALLLILSISAIFIERFRAKRIARSLRHLS</sequence>
<dbReference type="Pfam" id="PF07690">
    <property type="entry name" value="MFS_1"/>
    <property type="match status" value="1"/>
</dbReference>
<dbReference type="GO" id="GO:0022857">
    <property type="term" value="F:transmembrane transporter activity"/>
    <property type="evidence" value="ECO:0007669"/>
    <property type="project" value="InterPro"/>
</dbReference>
<feature type="transmembrane region" description="Helical" evidence="7">
    <location>
        <begin position="276"/>
        <end position="294"/>
    </location>
</feature>
<dbReference type="InterPro" id="IPR051788">
    <property type="entry name" value="MFS_Transporter"/>
</dbReference>
<feature type="transmembrane region" description="Helical" evidence="7">
    <location>
        <begin position="156"/>
        <end position="174"/>
    </location>
</feature>
<comment type="similarity">
    <text evidence="2">Belongs to the major facilitator superfamily.</text>
</comment>
<feature type="domain" description="Major facilitator superfamily (MFS) profile" evidence="8">
    <location>
        <begin position="4"/>
        <end position="393"/>
    </location>
</feature>
<evidence type="ECO:0000259" key="8">
    <source>
        <dbReference type="PROSITE" id="PS50850"/>
    </source>
</evidence>
<feature type="transmembrane region" description="Helical" evidence="7">
    <location>
        <begin position="364"/>
        <end position="385"/>
    </location>
</feature>
<dbReference type="InterPro" id="IPR011701">
    <property type="entry name" value="MFS"/>
</dbReference>
<dbReference type="Proteomes" id="UP001177943">
    <property type="component" value="Chromosome"/>
</dbReference>
<protein>
    <submittedName>
        <fullName evidence="9">MFS transporter</fullName>
    </submittedName>
</protein>
<evidence type="ECO:0000256" key="7">
    <source>
        <dbReference type="SAM" id="Phobius"/>
    </source>
</evidence>
<dbReference type="PANTHER" id="PTHR23514:SF3">
    <property type="entry name" value="BYPASS OF STOP CODON PROTEIN 6"/>
    <property type="match status" value="1"/>
</dbReference>
<evidence type="ECO:0000256" key="3">
    <source>
        <dbReference type="ARBA" id="ARBA00022448"/>
    </source>
</evidence>
<evidence type="ECO:0000256" key="6">
    <source>
        <dbReference type="ARBA" id="ARBA00023136"/>
    </source>
</evidence>
<dbReference type="GO" id="GO:0005886">
    <property type="term" value="C:plasma membrane"/>
    <property type="evidence" value="ECO:0007669"/>
    <property type="project" value="UniProtKB-SubCell"/>
</dbReference>
<keyword evidence="6 7" id="KW-0472">Membrane</keyword>
<dbReference type="InterPro" id="IPR036259">
    <property type="entry name" value="MFS_trans_sf"/>
</dbReference>
<dbReference type="PANTHER" id="PTHR23514">
    <property type="entry name" value="BYPASS OF STOP CODON PROTEIN 6"/>
    <property type="match status" value="1"/>
</dbReference>
<keyword evidence="5 7" id="KW-1133">Transmembrane helix</keyword>
<feature type="transmembrane region" description="Helical" evidence="7">
    <location>
        <begin position="204"/>
        <end position="223"/>
    </location>
</feature>
<evidence type="ECO:0000313" key="10">
    <source>
        <dbReference type="Proteomes" id="UP001177943"/>
    </source>
</evidence>
<dbReference type="AlphaFoldDB" id="A0AA95I7E9"/>
<feature type="transmembrane region" description="Helical" evidence="7">
    <location>
        <begin position="243"/>
        <end position="264"/>
    </location>
</feature>
<dbReference type="PROSITE" id="PS50850">
    <property type="entry name" value="MFS"/>
    <property type="match status" value="1"/>
</dbReference>
<feature type="transmembrane region" description="Helical" evidence="7">
    <location>
        <begin position="39"/>
        <end position="62"/>
    </location>
</feature>